<keyword evidence="2" id="KW-0812">Transmembrane</keyword>
<feature type="compositionally biased region" description="Low complexity" evidence="1">
    <location>
        <begin position="5391"/>
        <end position="5400"/>
    </location>
</feature>
<reference evidence="4 5" key="1">
    <citation type="submission" date="2024-04" db="EMBL/GenBank/DDBJ databases">
        <title>Tritrichomonas musculus Genome.</title>
        <authorList>
            <person name="Alves-Ferreira E."/>
            <person name="Grigg M."/>
            <person name="Lorenzi H."/>
            <person name="Galac M."/>
        </authorList>
    </citation>
    <scope>NUCLEOTIDE SEQUENCE [LARGE SCALE GENOMIC DNA]</scope>
    <source>
        <strain evidence="4 5">EAF2021</strain>
    </source>
</reference>
<feature type="domain" description="Right handed beta helix" evidence="3">
    <location>
        <begin position="1211"/>
        <end position="1382"/>
    </location>
</feature>
<feature type="non-terminal residue" evidence="4">
    <location>
        <position position="1"/>
    </location>
</feature>
<accession>A0ABR2GKY6</accession>
<dbReference type="InterPro" id="IPR012334">
    <property type="entry name" value="Pectin_lyas_fold"/>
</dbReference>
<feature type="region of interest" description="Disordered" evidence="1">
    <location>
        <begin position="5213"/>
        <end position="5301"/>
    </location>
</feature>
<keyword evidence="5" id="KW-1185">Reference proteome</keyword>
<proteinExistence type="predicted"/>
<dbReference type="InterPro" id="IPR039448">
    <property type="entry name" value="Beta_helix"/>
</dbReference>
<gene>
    <name evidence="4" type="ORF">M9Y10_032068</name>
</gene>
<keyword evidence="2" id="KW-1133">Transmembrane helix</keyword>
<dbReference type="Pfam" id="PF13229">
    <property type="entry name" value="Beta_helix"/>
    <property type="match status" value="5"/>
</dbReference>
<dbReference type="InterPro" id="IPR006626">
    <property type="entry name" value="PbH1"/>
</dbReference>
<dbReference type="SUPFAM" id="SSF51126">
    <property type="entry name" value="Pectin lyase-like"/>
    <property type="match status" value="19"/>
</dbReference>
<dbReference type="PANTHER" id="PTHR11319:SF35">
    <property type="entry name" value="OUTER MEMBRANE PROTEIN PMPC-RELATED"/>
    <property type="match status" value="1"/>
</dbReference>
<organism evidence="4 5">
    <name type="scientific">Tritrichomonas musculus</name>
    <dbReference type="NCBI Taxonomy" id="1915356"/>
    <lineage>
        <taxon>Eukaryota</taxon>
        <taxon>Metamonada</taxon>
        <taxon>Parabasalia</taxon>
        <taxon>Tritrichomonadida</taxon>
        <taxon>Tritrichomonadidae</taxon>
        <taxon>Tritrichomonas</taxon>
    </lineage>
</organism>
<comment type="caution">
    <text evidence="4">The sequence shown here is derived from an EMBL/GenBank/DDBJ whole genome shotgun (WGS) entry which is preliminary data.</text>
</comment>
<feature type="domain" description="Right handed beta helix" evidence="3">
    <location>
        <begin position="2482"/>
        <end position="2685"/>
    </location>
</feature>
<keyword evidence="2" id="KW-0472">Membrane</keyword>
<feature type="transmembrane region" description="Helical" evidence="2">
    <location>
        <begin position="5313"/>
        <end position="5338"/>
    </location>
</feature>
<protein>
    <recommendedName>
        <fullName evidence="3">Right handed beta helix domain-containing protein</fullName>
    </recommendedName>
</protein>
<feature type="compositionally biased region" description="Polar residues" evidence="1">
    <location>
        <begin position="5266"/>
        <end position="5277"/>
    </location>
</feature>
<feature type="domain" description="Right handed beta helix" evidence="3">
    <location>
        <begin position="3225"/>
        <end position="3383"/>
    </location>
</feature>
<feature type="compositionally biased region" description="Polar residues" evidence="1">
    <location>
        <begin position="5381"/>
        <end position="5390"/>
    </location>
</feature>
<evidence type="ECO:0000313" key="4">
    <source>
        <dbReference type="EMBL" id="KAK8834267.1"/>
    </source>
</evidence>
<feature type="compositionally biased region" description="Polar residues" evidence="1">
    <location>
        <begin position="5284"/>
        <end position="5296"/>
    </location>
</feature>
<dbReference type="Proteomes" id="UP001470230">
    <property type="component" value="Unassembled WGS sequence"/>
</dbReference>
<feature type="compositionally biased region" description="Pro residues" evidence="1">
    <location>
        <begin position="5214"/>
        <end position="5233"/>
    </location>
</feature>
<dbReference type="InterPro" id="IPR011050">
    <property type="entry name" value="Pectin_lyase_fold/virulence"/>
</dbReference>
<evidence type="ECO:0000256" key="2">
    <source>
        <dbReference type="SAM" id="Phobius"/>
    </source>
</evidence>
<dbReference type="EMBL" id="JAPFFF010000445">
    <property type="protein sequence ID" value="KAK8834267.1"/>
    <property type="molecule type" value="Genomic_DNA"/>
</dbReference>
<sequence length="5417" mass="589870">GNGEFGEAYTLTNLTLVQCKAISNDGGSLGVWLKFKAVDGVSSGKLTLKDCYFEGNNVPHIVNNANEQENSGYGGGFAVGMTSVSNLELVVDNCIFIGNHAGKCGGALSIKSNKFPTTIQNSKFINNQADEGGGAIFVHPTKPSNKNYLLLPSCHITNCTFQSNSDASNKGHGIYIQYGSGCSTEIEIDECKFEDNVNSANSNHEGYSISADIPTLIISNTHIIFTDAAQSTAGLFIDTHTNSLNLHTINFSKNHEIGIRLKTSNPLNISRCSFSNVPTGILLDSNYQNFDGFNIESSTSSEVLIKYAPNDLQSTLDISQLTINSLTFSGYVFLFENINEVNLLNSNIQNLQSGSKIFQNTPQILTIDGCNFVSNNLNSDGGALFIDSNCESVTIKNSEFTSNTAGNKNLLKGGAIFIDSTESKGAEVTITNTQFTGNVAGNGSAIYVAGKSARLNVDGGTVFSTNANNGNYFIILENCNLQVTDTTFTCSNSLHPVWFEGVETIQDIQFTNIVTTGSAFIVPPNSINNLNLDNVNFTNCKAQAILNTIDSILTMENSKIEFTQADNANSCPGISFNQYGNHRIISTQFIKTFGAAINYDRKSNDQSTLITISGCTFDSVVSNSGVKRVVSIQTNHNVEFSDNIIKNIEDADYAIAFIFSGDWVTECTIESCQFISNSVRNKNNFSGGSGFWISRGKTLLININFNDCKWISNTATTNSGGGGIQFGPGSLINNQLTFTRCLFEGNNGKIGGALSVSTQRSLTISDCTFKNNYASNQNGYGGALYINPQPNSREDNRIEIVNNTFEGNYAASKNGHVIYFDTTSSSPLIIDSSNTFKNNNNDNGGGSAIVYLGKNLQLEFPTFSDEKKSRFIEFGANAMVSLSDVNFKDCAEKDGNGNAMLINLNAQSVSLTNCNFTNCGESGYIVKDLASATQFINCTFAFDDPAKACCALDISTNLEVIISGCSFINNNNKNDEGTGTLYYHPEAPTGKAKFEYCTFDGCTGNLYKTFSIKAHDKTEFSHITLNDFGNENTPTDYVGQLLIASSTFTIDNLMVRNIISNSKYGGGSAIKLVSLIDSTLALTFDSCKWHDNYAVYSIEEAFANGYKKRYNGIGGAYQQGIDPNVSNVELRFEDCEFLRNKADREGGALAIQTTKIVTVLNCFFKDNIAGFTAPSTLLEDDTYTNMGCGGAIYIDPDFLSDDNQGDRINQFDIQGSQFIHNQAANGHAIYIRGGKRTTLNVLENNVFTDNGKSGTTILSECSNLNVDDDSIFNFTNKSESSRPFDYGAGAIANYDSLQFEDIAASSNPMEGNVINFVDGVLEATVRNCTFTNCGLQGFVVTSNECPLIFENNLIVFDDSTRACKGLGVFTNQNRVEIRNCTFRRCNCYDEPNGGGGLMIRPPGALQTGTYLYLEFVIFDEIYGKNQRCFNINWHHQSLIQQNISIINSPLNGHTGALYLITTAGSPAILELNQWSFKNNQANSKFGGGCGIWIAPNVTSGSGTSRLQLSFDRCEWVSNVAKRSFVGETDGDKRKDLYNGLGGAFQQGFSQSNCDCELTFNDCYFEDNHADSEGGALAIQIIRSCTINNCRFIGNQCGTNNTGSIGSNYSGGAIFIDPDFANELIGNQAREPETKIIGCYFERNTAPTSGLGHSISLTGLNAEVEITDNNIFINNDGVIGSAIYSLCPRLTFSDAEFKGDNKIRAIELEVFGKIDIKRVTFDGLKSNENGGAILLKRAPTQSSTLLAIDKQEYLISNCTFKNCESSGNGGSIYISEGVEFVEIKETIFDSGRVTGDNSQGIALFISIGVTSFTVDSSVKFINQNCNNKFIIASNCGVFDIQDMSLDNSLFGTGVKGIQLNAGTVTINNVVFNKCTGALEINSGVTSATISGCTFNDCYTFNGNSNAGQAVLISNKKCIFTRNTIQFKSNTQASSALYVTNHGDIEITHNQFIKPMKSSNVRSAIAITDAQNDLSEGTVNFQFNRIDNVGNALFGVFWINKRQRFNFDNNIIENCKIDADNGYSCQFFMQYDSGGFGIWIEFINRIGHFTLKDCKFYDNKCGSNYGGGYGGAFASGNTTVDRMTLTVEDCLFDGNKAAYCGGALSLQSTRPVEIKSSTFRNNEALNGQGGAIFIHPKYDTRLMPSCTISGCTFERNKDSTLTGHAISFIQAPGAQTRFVIEENCVFLDNCIIDENSGRSKNGGYVISSQAPDFEFKDSEIKFTSYYHSTAAMILSGSSNSDIHDIHFYQCCTYDNSDFEAFGVFITSQTNSVRIYDCIFDRLGDRGANAAIYDYGHDTTIDNCQFINEGAAQTGAINVYSYGKHTIQNCFSTYNWGDLGTFQLLPQGEQISETLFTFKNITIDNVNGNNHIALYCSFNSNTPVDFDNVTIRNIEKPNCLVQFDLADDITEFEIHGFNFLNNAVENNYMGGTGMWIQNSARGCLLKFTDCLFDSNTAKYNGGEDTLSGCGGAFSIGKNSDIMNAQIEIRNCKFIENHAKRHGGALRIETTYPVSIDSCEFNGNHADNNGGAIYLDAENGLVNEFNITGCVFKNNYATYDSTFYLSSTENSAIIISDCVQDLAFEFPDINTNARPLCLGSDSRTEVSNVQFIKCSMNDEEGTAIKAEENSQLIDVHNCKFIDGKSTGSSVEIYASTALFHDNEFTSSSYTKSGLYIYGSSHIEVVDCSFSKLMSNGAIRSPLYIDSQNLNIKLITENLIFSDCRGDNLRCFSVKAKADFSFFNVTVQDNKEGNYLGAIERKNINGATFTFENCTWRNNNCNSKYGGGSGLWLTNDRTSCTFSFENCIFESNYHSNKGGAFQTGYSDTIKATSLNFVHCIFSNNKAQNAGGALAIEVSQPWSIDSCQFNNNTATIGGAIFVSCTEFKHTAERASISKCVFNENVATKEDGDGIILFINDSVTTEITLDSTNKVTNKGEPGSVICSCGTNLILDGLTFDFVKTGNKQKLFRAAKLINESRTTFNGCKFIGTGFRNNAQGQSIYAENADTVIIDDCTFTDCGSVNNKYSIYATSAKEIQFLSSTYSFTDPKVCSPAILVNSWCKFTVQDSTFKNIHASETDNGVLSAAIYYPGKGNKLDCDVKLSGCTFENLLAKNGRAGFFKLAKYSTIKNCTIKNMPDGKHILTIGHEAKEQGQAILENVVFMDNKANCPDGCGGAGLWLSQATIYTITECKFIRNINTGDLNGGVIGYVPSTVKPVSTYKVALEFLDCYFEDNRVKDGFYGGALYINAPLKPVLIDNCVFNNKMTEGAAKRGGAIYISGNTSAKITITNSRFTSMKASESNNYNGNAIHIDLGASDVLIEGCNFVDCGTQGATIFSNGEKVVFSSSTVTFTSTSASCRGVCIQTTCDFELISSTISNCYCSGNGGGFLYRDPITTSNQRENLVFRDTVIENCECGNGRALFLTAATSNPITFQNMTIQHIKTNNGFIFTLGHNKKAPLVEFNQCNFIDCKTNINGGDGGGLGFWCSDEDQIIFSNCLFQQLEAGQNGGAISFTASAPRRDTKMTFDTCTFNQNKADANGCALYIDISAELHVYHCNFTDNFGQGTTGFGGAIFITQNCRNINIEESEFHSNSQNSQAAGHGNAIYFQKQTQLVAFVQKCKFFNCGNNNKGSVVYSDGVDLEFLGNQIQFTQPSAAAKGLHVSTSCDIHIANSSFIGCVTTEGTMGAGFVFSSINSYDMSAKGLIHIDNTIFENNNGTNGNAMLIVTNENPIIKQVTIRGHKNGKFIFSLFVTKDFDEDITIEDCIFEENQFVANNEGSADGGGSGIWVSRINDINAATPVTFQGCTFRNNEASSFGGAVAFGQSGSITNVLLTFQGCIFSNNVAGKKGGALWINTKSLFVIDDCEFISNQVSFEGEGNALILKDRTTSIITDTTFVNNGVAGSAIVFEGKSISGLDSIIEFDLVNESSRGMEIRKKGTIELEGFTFLRCSALGTEFGEGGGIFYHEAITSNDELVFTLDTCVFDANDALNGSALLLNISTAPEIYGCTFKNHQSGSFVFSIVFSMFQMVYEFTDCSFENNYHTSTEEHEDGGGSGIWIANNKQIAAGRLIQIYFTAIKFINNVSPSVGGAFAYGRSPTVYPSELYFDSCEFNGNTAETDGGALWIITKSPYEIQYCNFKNNVANKRGGSIMVDTAAPIATIQTSSFEYDTANEDGNSIYVTEQTPRFILSGNNFIDCGQEHNVITIDTTIAGIEGNTVQFNNEDETCRGLYLKSAGTYEVTDNTFILCKAAQGGGIMFDNVNQKPGNETLIFSRNTFDSCIATDTGCAMYLHVNLPPTFDDNNVDNCRHGTRIITVVFIKEITEYVLSDFTFQNNEISNARGREDTGGSGFWIDNANNRPFDFTFRNVKFIGNTAVYAGGGFAFGSTQAYRSSKLYFDQCQFIDNRCKEELGGALWIGSEGDVVIDSCVFTNNKALGVHSYGGAIYFDPSCTSKVLIINTVMTKNSAIDGNALYLPSSLSEVVIKECNLLNNGNLNSSVYSICPYLVIEDSSIGFEKYSLKSRAIEILTRCNVSIKNTNFTNCDAGEGQKEGGGIRYKFDGVSARAAVQESIVIEDCIFTNCKGGNGVACMIWSEGNVVFNRNTIQDCRCGKFIFVIISSTFVENFQIEDCIFKHNLFNNNGENKEDGGGSGIWIANHKERIPQGSYTHLKFKNCQWLENQASAVGGAFAYGRSETIVNTAITFEKCRFLDNTAKSREGGALWIATSVPFLVEDCFFLRNKAAGDSAVGGAITVAATAPQINIKGTTFQSNEAREGNAIYVRQTTNDMNITDCNFLDNGVYGSVITNEAKQICIDTCYIQFTSHSKASRGVKFISRSFALVRDTHFVNCKTSSTEGGAAAFYENQLQTTDEESLTFEGCLFNNCQGPNGCAILAWLDTPIILRNNLIWHNTNGKYIVSIFYGQYVNETVIEDCYFEHNSFYNDDTNRDGGGSGLWVAHKTGFNIPEGEETKLTFVGCTWRNNTADAYGGAFSYGKSPRTKSTVLEFNDCIFINNSATKTYGGALYIITDKPAVITDCFFDGNKARGIGGAVYFSKYGDVSITDCKFARNKASEGGAICADGRNKVKLDSLVFSENTVDNDAVNLLIRHYGDSQFDVKNCKFDFEKNIGQASVCVRNNNYENSVQTVNFEGCCFTHKGDAIDTVTHIKTSLVSGEINLGAGNCFDTPEELAISYNNETTNITVADGIFSCTTCTVPTIPTSPPTNMPTQSPSPTPEATPRPTDNLPDPTPKQTLEESTPLPPRTPARSVTPLATHTTSQSQEPIVPTSGDETPSISQSRTLSVDGSVVSKGKSKAKKIGMIAGITAAITVVIVVALILVWLFFFRNRPIKSGINDEGFKPNTLDNEANPETETTTPGAAVDDPIWSYQSQENPLYNENGNDGEGNAFDDDNNNFEESWGNAI</sequence>
<dbReference type="PANTHER" id="PTHR11319">
    <property type="entry name" value="G PROTEIN-COUPLED RECEPTOR-RELATED"/>
    <property type="match status" value="1"/>
</dbReference>
<name>A0ABR2GKY6_9EUKA</name>
<dbReference type="Gene3D" id="2.160.20.10">
    <property type="entry name" value="Single-stranded right-handed beta-helix, Pectin lyase-like"/>
    <property type="match status" value="8"/>
</dbReference>
<evidence type="ECO:0000313" key="5">
    <source>
        <dbReference type="Proteomes" id="UP001470230"/>
    </source>
</evidence>
<feature type="domain" description="Right handed beta helix" evidence="3">
    <location>
        <begin position="3049"/>
        <end position="3195"/>
    </location>
</feature>
<feature type="domain" description="Right handed beta helix" evidence="3">
    <location>
        <begin position="3455"/>
        <end position="3643"/>
    </location>
</feature>
<evidence type="ECO:0000256" key="1">
    <source>
        <dbReference type="SAM" id="MobiDB-lite"/>
    </source>
</evidence>
<evidence type="ECO:0000259" key="3">
    <source>
        <dbReference type="Pfam" id="PF13229"/>
    </source>
</evidence>
<feature type="region of interest" description="Disordered" evidence="1">
    <location>
        <begin position="5350"/>
        <end position="5417"/>
    </location>
</feature>
<dbReference type="SMART" id="SM00710">
    <property type="entry name" value="PbH1"/>
    <property type="match status" value="78"/>
</dbReference>